<comment type="catalytic activity">
    <reaction evidence="7">
        <text>Endohydrolysis of (1-&gt;4)-beta-D-xylosidic linkages in xylans.</text>
        <dbReference type="EC" id="3.2.1.8"/>
    </reaction>
</comment>
<dbReference type="CAZy" id="CBM22">
    <property type="family name" value="Carbohydrate-Binding Module Family 22"/>
</dbReference>
<evidence type="ECO:0000313" key="10">
    <source>
        <dbReference type="EMBL" id="ACZ98623.1"/>
    </source>
</evidence>
<evidence type="ECO:0000256" key="3">
    <source>
        <dbReference type="ARBA" id="ARBA00022801"/>
    </source>
</evidence>
<keyword evidence="8" id="KW-0732">Signal</keyword>
<dbReference type="InterPro" id="IPR036966">
    <property type="entry name" value="CBM3_sf"/>
</dbReference>
<keyword evidence="6 7" id="KW-0624">Polysaccharide degradation</keyword>
<feature type="chain" id="PRO_5003032983" description="Beta-xylanase" evidence="8">
    <location>
        <begin position="33"/>
        <end position="699"/>
    </location>
</feature>
<dbReference type="GO" id="GO:0045493">
    <property type="term" value="P:xylan catabolic process"/>
    <property type="evidence" value="ECO:0007669"/>
    <property type="project" value="UniProtKB-KW"/>
</dbReference>
<feature type="domain" description="GH10" evidence="9">
    <location>
        <begin position="204"/>
        <end position="556"/>
    </location>
</feature>
<dbReference type="PANTHER" id="PTHR31490:SF90">
    <property type="entry name" value="ENDO-1,4-BETA-XYLANASE A"/>
    <property type="match status" value="1"/>
</dbReference>
<dbReference type="InterPro" id="IPR008965">
    <property type="entry name" value="CBM2/CBM3_carb-bd_dom_sf"/>
</dbReference>
<keyword evidence="4 7" id="KW-0119">Carbohydrate metabolism</keyword>
<evidence type="ECO:0000256" key="7">
    <source>
        <dbReference type="RuleBase" id="RU361174"/>
    </source>
</evidence>
<evidence type="ECO:0000256" key="5">
    <source>
        <dbReference type="ARBA" id="ARBA00023295"/>
    </source>
</evidence>
<dbReference type="SUPFAM" id="SSF49785">
    <property type="entry name" value="Galactose-binding domain-like"/>
    <property type="match status" value="1"/>
</dbReference>
<feature type="non-terminal residue" evidence="10">
    <location>
        <position position="699"/>
    </location>
</feature>
<keyword evidence="10" id="KW-0858">Xylan degradation</keyword>
<dbReference type="AlphaFoldDB" id="D2KFM1"/>
<comment type="similarity">
    <text evidence="1 7">Belongs to the glycosyl hydrolase 10 (cellulase F) family.</text>
</comment>
<dbReference type="PRINTS" id="PR00134">
    <property type="entry name" value="GLHYDRLASE10"/>
</dbReference>
<dbReference type="SUPFAM" id="SSF51445">
    <property type="entry name" value="(Trans)glycosidases"/>
    <property type="match status" value="1"/>
</dbReference>
<dbReference type="EC" id="3.2.1.8" evidence="7"/>
<evidence type="ECO:0000256" key="1">
    <source>
        <dbReference type="ARBA" id="ARBA00007495"/>
    </source>
</evidence>
<dbReference type="PROSITE" id="PS51760">
    <property type="entry name" value="GH10_2"/>
    <property type="match status" value="1"/>
</dbReference>
<dbReference type="Gene3D" id="2.60.120.260">
    <property type="entry name" value="Galactose-binding domain-like"/>
    <property type="match status" value="1"/>
</dbReference>
<evidence type="ECO:0000259" key="9">
    <source>
        <dbReference type="PROSITE" id="PS51760"/>
    </source>
</evidence>
<keyword evidence="2" id="KW-0677">Repeat</keyword>
<dbReference type="SMART" id="SM00633">
    <property type="entry name" value="Glyco_10"/>
    <property type="match status" value="1"/>
</dbReference>
<dbReference type="InterPro" id="IPR001000">
    <property type="entry name" value="GH10_dom"/>
</dbReference>
<dbReference type="InterPro" id="IPR017853">
    <property type="entry name" value="GH"/>
</dbReference>
<evidence type="ECO:0000256" key="2">
    <source>
        <dbReference type="ARBA" id="ARBA00022737"/>
    </source>
</evidence>
<dbReference type="InterPro" id="IPR044846">
    <property type="entry name" value="GH10"/>
</dbReference>
<dbReference type="Pfam" id="PF02018">
    <property type="entry name" value="CBM_4_9"/>
    <property type="match status" value="1"/>
</dbReference>
<dbReference type="SUPFAM" id="SSF49384">
    <property type="entry name" value="Carbohydrate-binding domain"/>
    <property type="match status" value="1"/>
</dbReference>
<dbReference type="InterPro" id="IPR003305">
    <property type="entry name" value="CenC_carb-bd"/>
</dbReference>
<organism evidence="10">
    <name type="scientific">Cellulosilyticum ruminicola</name>
    <dbReference type="NCBI Taxonomy" id="425254"/>
    <lineage>
        <taxon>Bacteria</taxon>
        <taxon>Bacillati</taxon>
        <taxon>Bacillota</taxon>
        <taxon>Clostridia</taxon>
        <taxon>Lachnospirales</taxon>
        <taxon>Cellulosilyticaceae</taxon>
        <taxon>Cellulosilyticum</taxon>
    </lineage>
</organism>
<dbReference type="InterPro" id="IPR008979">
    <property type="entry name" value="Galactose-bd-like_sf"/>
</dbReference>
<dbReference type="Gene3D" id="3.20.20.80">
    <property type="entry name" value="Glycosidases"/>
    <property type="match status" value="1"/>
</dbReference>
<dbReference type="PANTHER" id="PTHR31490">
    <property type="entry name" value="GLYCOSYL HYDROLASE"/>
    <property type="match status" value="1"/>
</dbReference>
<dbReference type="Pfam" id="PF00331">
    <property type="entry name" value="Glyco_hydro_10"/>
    <property type="match status" value="1"/>
</dbReference>
<dbReference type="CAZy" id="CBM3">
    <property type="family name" value="Carbohydrate-Binding Module Family 3"/>
</dbReference>
<evidence type="ECO:0000256" key="8">
    <source>
        <dbReference type="SAM" id="SignalP"/>
    </source>
</evidence>
<accession>D2KFM1</accession>
<evidence type="ECO:0000256" key="4">
    <source>
        <dbReference type="ARBA" id="ARBA00023277"/>
    </source>
</evidence>
<sequence length="699" mass="78998">MKVRYFTKKLFAVLTACIMVSSICTSMTPLLAAEAKAEYGAYIYDDFETEELNGWGNRGTGDTQEIVELSIDEHYTGSSCIKVSNRSETWHGATCDKSKELTLGETYEFSVAIKYTGNYSNTQNFSLQLQYNDGVDDQYRTIKSQAVNKGQWTILKGEYTIPTDATNVSVYVETQWTSNPSPQDLMDFYIDAFEAKPASIPEIEQDIPGLKDVFAPYDLILGGAAEAKEIAPKPGKELFLKHYNSITFGNELKPDSTLDRNATLAYMEESGGDETNPQISLRSARTLLEFARDNNLPVRGHTLVWHSQTPDWFFKEGYSDDANAKWVSKEVMLQRMENYIKNLMEALANQYPTVKFYTWDVVNEAVDPDTSDGMRRPGSNNVSNGESAWMKTIGKDYIVRAFEYARKYAPEGCKLFYNDYNEYEDKKMNYIYDILKDLKEKDLIDGMGMQSHWIMQYPSIDMFEKAVKKYSQLGLEIQLTELDIKNPDNTSYALNEQAKRYKQIMNKVMELKKGGANITAVVLWGVTDITSWLGGYPLLFDGEYKAKPAYYSLIEDYKDSKTPGKDPANVSIGVDVKTTVNGNSASQRYTITSNKETIDVSKLKIVYTADSMPAEKQNFWCDNGAIQYNTAPWYVSVNHSIEGKFENGALTITLGDSAELVPETGKLILEVRFAKEDWSTYPALSNESVAVYYDGVLIK</sequence>
<dbReference type="EMBL" id="GU211299">
    <property type="protein sequence ID" value="ACZ98623.1"/>
    <property type="molecule type" value="Genomic_DNA"/>
</dbReference>
<dbReference type="GO" id="GO:0031176">
    <property type="term" value="F:endo-1,4-beta-xylanase activity"/>
    <property type="evidence" value="ECO:0007669"/>
    <property type="project" value="UniProtKB-EC"/>
</dbReference>
<dbReference type="Gene3D" id="2.60.40.710">
    <property type="entry name" value="Endoglucanase-like"/>
    <property type="match status" value="1"/>
</dbReference>
<keyword evidence="5 7" id="KW-0326">Glycosidase</keyword>
<dbReference type="CAZy" id="GH10">
    <property type="family name" value="Glycoside Hydrolase Family 10"/>
</dbReference>
<dbReference type="GO" id="GO:0030248">
    <property type="term" value="F:cellulose binding"/>
    <property type="evidence" value="ECO:0007669"/>
    <property type="project" value="InterPro"/>
</dbReference>
<name>D2KFM1_9FIRM</name>
<reference evidence="10" key="1">
    <citation type="journal article" date="2010" name="Appl. Environ. Microbiol.">
        <title>Cellulosilyticum ruminicola, a newly described rumen bacterium that possesses redundant fibrolytic-protein-encoding genes and degrades lignocellulose with multiple carbohydrate- borne fibrolytic enzymes.</title>
        <authorList>
            <person name="Cai S."/>
            <person name="Li J."/>
            <person name="Hu F.Z."/>
            <person name="Zhang K."/>
            <person name="Luo Y."/>
            <person name="Janto B."/>
            <person name="Boissy R."/>
            <person name="Ehrlich G."/>
            <person name="Dong X."/>
        </authorList>
    </citation>
    <scope>NUCLEOTIDE SEQUENCE</scope>
    <source>
        <strain evidence="10">CGMCC 1.5065</strain>
    </source>
</reference>
<proteinExistence type="inferred from homology"/>
<keyword evidence="3 7" id="KW-0378">Hydrolase</keyword>
<feature type="signal peptide" evidence="8">
    <location>
        <begin position="1"/>
        <end position="32"/>
    </location>
</feature>
<protein>
    <recommendedName>
        <fullName evidence="7">Beta-xylanase</fullName>
        <ecNumber evidence="7">3.2.1.8</ecNumber>
    </recommendedName>
</protein>
<evidence type="ECO:0000256" key="6">
    <source>
        <dbReference type="ARBA" id="ARBA00023326"/>
    </source>
</evidence>